<gene>
    <name evidence="11" type="ORF">SAPINGB_P002023</name>
</gene>
<keyword evidence="6" id="KW-0809">Transit peptide</keyword>
<dbReference type="FunFam" id="1.10.287.280:FF:000001">
    <property type="entry name" value="DNA-directed RNA polymerase"/>
    <property type="match status" value="1"/>
</dbReference>
<keyword evidence="7" id="KW-0804">Transcription</keyword>
<dbReference type="InterPro" id="IPR029262">
    <property type="entry name" value="RPOL_N"/>
</dbReference>
<dbReference type="InterPro" id="IPR043502">
    <property type="entry name" value="DNA/RNA_pol_sf"/>
</dbReference>
<evidence type="ECO:0000256" key="7">
    <source>
        <dbReference type="ARBA" id="ARBA00023163"/>
    </source>
</evidence>
<keyword evidence="3" id="KW-0240">DNA-directed RNA polymerase</keyword>
<dbReference type="EC" id="2.7.7.6" evidence="2"/>
<dbReference type="InterPro" id="IPR046950">
    <property type="entry name" value="DNA-dir_Rpol_C_phage-type"/>
</dbReference>
<keyword evidence="4" id="KW-0808">Transferase</keyword>
<accession>A0A5E8BD13</accession>
<feature type="domain" description="DNA-directed RNA polymerase N-terminal" evidence="10">
    <location>
        <begin position="141"/>
        <end position="489"/>
    </location>
</feature>
<evidence type="ECO:0000256" key="2">
    <source>
        <dbReference type="ARBA" id="ARBA00012418"/>
    </source>
</evidence>
<dbReference type="OrthoDB" id="276422at2759"/>
<dbReference type="SMART" id="SM01311">
    <property type="entry name" value="RPOL_N"/>
    <property type="match status" value="1"/>
</dbReference>
<comment type="catalytic activity">
    <reaction evidence="8">
        <text>RNA(n) + a ribonucleoside 5'-triphosphate = RNA(n+1) + diphosphate</text>
        <dbReference type="Rhea" id="RHEA:21248"/>
        <dbReference type="Rhea" id="RHEA-COMP:14527"/>
        <dbReference type="Rhea" id="RHEA-COMP:17342"/>
        <dbReference type="ChEBI" id="CHEBI:33019"/>
        <dbReference type="ChEBI" id="CHEBI:61557"/>
        <dbReference type="ChEBI" id="CHEBI:140395"/>
        <dbReference type="EC" id="2.7.7.6"/>
    </reaction>
</comment>
<keyword evidence="5" id="KW-0548">Nucleotidyltransferase</keyword>
<dbReference type="GeneID" id="43580843"/>
<evidence type="ECO:0000256" key="6">
    <source>
        <dbReference type="ARBA" id="ARBA00022946"/>
    </source>
</evidence>
<name>A0A5E8BD13_9ASCO</name>
<evidence type="ECO:0000259" key="10">
    <source>
        <dbReference type="SMART" id="SM01311"/>
    </source>
</evidence>
<dbReference type="Pfam" id="PF14700">
    <property type="entry name" value="RPOL_N"/>
    <property type="match status" value="1"/>
</dbReference>
<dbReference type="GO" id="GO:0003899">
    <property type="term" value="F:DNA-directed RNA polymerase activity"/>
    <property type="evidence" value="ECO:0007669"/>
    <property type="project" value="UniProtKB-EC"/>
</dbReference>
<dbReference type="Pfam" id="PF00940">
    <property type="entry name" value="RNA_pol"/>
    <property type="match status" value="1"/>
</dbReference>
<protein>
    <recommendedName>
        <fullName evidence="2">DNA-directed RNA polymerase</fullName>
        <ecNumber evidence="2">2.7.7.6</ecNumber>
    </recommendedName>
</protein>
<evidence type="ECO:0000256" key="5">
    <source>
        <dbReference type="ARBA" id="ARBA00022695"/>
    </source>
</evidence>
<dbReference type="PANTHER" id="PTHR10102:SF0">
    <property type="entry name" value="DNA-DIRECTED RNA POLYMERASE, MITOCHONDRIAL"/>
    <property type="match status" value="1"/>
</dbReference>
<dbReference type="GO" id="GO:0006390">
    <property type="term" value="P:mitochondrial transcription"/>
    <property type="evidence" value="ECO:0007669"/>
    <property type="project" value="TreeGrafter"/>
</dbReference>
<dbReference type="InterPro" id="IPR002092">
    <property type="entry name" value="DNA-dir_Rpol_phage-type"/>
</dbReference>
<keyword evidence="12" id="KW-1185">Reference proteome</keyword>
<dbReference type="GO" id="GO:0001018">
    <property type="term" value="F:mitochondrial promoter sequence-specific DNA binding"/>
    <property type="evidence" value="ECO:0007669"/>
    <property type="project" value="TreeGrafter"/>
</dbReference>
<reference evidence="11 12" key="1">
    <citation type="submission" date="2019-09" db="EMBL/GenBank/DDBJ databases">
        <authorList>
            <person name="Brejova B."/>
        </authorList>
    </citation>
    <scope>NUCLEOTIDE SEQUENCE [LARGE SCALE GENOMIC DNA]</scope>
</reference>
<feature type="coiled-coil region" evidence="9">
    <location>
        <begin position="1066"/>
        <end position="1123"/>
    </location>
</feature>
<dbReference type="Proteomes" id="UP000398389">
    <property type="component" value="Unassembled WGS sequence"/>
</dbReference>
<dbReference type="PROSITE" id="PS00489">
    <property type="entry name" value="RNA_POL_PHAGE_2"/>
    <property type="match status" value="1"/>
</dbReference>
<organism evidence="11 12">
    <name type="scientific">Magnusiomyces paraingens</name>
    <dbReference type="NCBI Taxonomy" id="2606893"/>
    <lineage>
        <taxon>Eukaryota</taxon>
        <taxon>Fungi</taxon>
        <taxon>Dikarya</taxon>
        <taxon>Ascomycota</taxon>
        <taxon>Saccharomycotina</taxon>
        <taxon>Dipodascomycetes</taxon>
        <taxon>Dipodascales</taxon>
        <taxon>Dipodascaceae</taxon>
        <taxon>Magnusiomyces</taxon>
    </lineage>
</organism>
<evidence type="ECO:0000256" key="1">
    <source>
        <dbReference type="ARBA" id="ARBA00009493"/>
    </source>
</evidence>
<dbReference type="GO" id="GO:0034245">
    <property type="term" value="C:mitochondrial DNA-directed RNA polymerase complex"/>
    <property type="evidence" value="ECO:0007669"/>
    <property type="project" value="TreeGrafter"/>
</dbReference>
<proteinExistence type="inferred from homology"/>
<dbReference type="RefSeq" id="XP_031852634.1">
    <property type="nucleotide sequence ID" value="XM_031996743.1"/>
</dbReference>
<evidence type="ECO:0000256" key="4">
    <source>
        <dbReference type="ARBA" id="ARBA00022679"/>
    </source>
</evidence>
<evidence type="ECO:0000256" key="3">
    <source>
        <dbReference type="ARBA" id="ARBA00022478"/>
    </source>
</evidence>
<dbReference type="SUPFAM" id="SSF56672">
    <property type="entry name" value="DNA/RNA polymerases"/>
    <property type="match status" value="1"/>
</dbReference>
<dbReference type="EMBL" id="CABVLU010000002">
    <property type="protein sequence ID" value="VVT48935.1"/>
    <property type="molecule type" value="Genomic_DNA"/>
</dbReference>
<dbReference type="InterPro" id="IPR037159">
    <property type="entry name" value="RNA_POL_N_sf"/>
</dbReference>
<dbReference type="Gene3D" id="1.10.287.280">
    <property type="match status" value="1"/>
</dbReference>
<evidence type="ECO:0000313" key="11">
    <source>
        <dbReference type="EMBL" id="VVT48935.1"/>
    </source>
</evidence>
<keyword evidence="9" id="KW-0175">Coiled coil</keyword>
<evidence type="ECO:0000256" key="8">
    <source>
        <dbReference type="ARBA" id="ARBA00048552"/>
    </source>
</evidence>
<evidence type="ECO:0000313" key="12">
    <source>
        <dbReference type="Proteomes" id="UP000398389"/>
    </source>
</evidence>
<evidence type="ECO:0000256" key="9">
    <source>
        <dbReference type="SAM" id="Coils"/>
    </source>
</evidence>
<comment type="similarity">
    <text evidence="1">Belongs to the phage and mitochondrial RNA polymerase family.</text>
</comment>
<sequence length="1287" mass="148475">MSPLFQHHDILTESDLQFLRLALEIKDINDVRLLEQIDVDITKDLLPWTTQVSISLDQALNTSSFDIKTIFGNEIYEKSLRNGIPNYLFLYDCLYQKLIESGADPLSIYTNPLLLKFERTFDNFNRNRQYRMETLLQNSMAQQKQLNEVGEIKDASKFKLLNNATNFVFSHGNSNPFAQQLFIDWTSSLEKNLNIILNDKNVKTKSATYDSNKSQSDNILELPGYSFTSLKKELKRFHYIFSVLDARNLASILALEMTNFTLTSISTNSHENSSSTSTQSLTSVAKSIGESIERAFRQKQIQEVSKKLDTKSNDSANSQIAEIFYRYSSLSPETKKRVFRKSLTMSPADRISLGATFVTLALRFCDFSVKHPNSGKIVRKPAFWHTYKFHKTKMIGVIKINEFLVLEFSRNPPSNSSNLFSTSMLSKAPPMLVKPRPWTSGLSGGYWFSQLSFLSASAGDAPEQYSYINTAMKYNYMDSYLSAFNVLGECAWAINPNILDVILQIWKLGISFLEIPGRLDLKENKNIEMKKLSKDDFNQLCERISLEYIVNTAELFGKNGDRFYFSYKIDFRGRVYPQTNSSFWHMGPDHVRSLFMFWYGKPLGKNGLYWLKIHIATLFGLTKLRHEDRIKFVDDNWENIVQSVQNPLDLQKIKTNSLWWTKADKPFQMLAACFDLVSAVNSGNPESYISRICVAQDGTCNGLQHYSALGRDVQGAVEVNVIPQHRIDSKTTPENTYPRDIYGKVKEIVDDLIEKDTKLTGNDKTVQETKVLAEEIFGKVTRKVVKRPVMTSVYGVTKYGIVQQVLEELKKNPVLNEHNLNSYSRYIGDKITEAYSQLFFNAQKIQSWLEECADRICESIRWDNFENNDFKSSNHSSNHKSGFNKDFLKKFLTSVIWTTPLGLPVVQPYRQPSSLLVRTGIQTLSIVNPFEVSSVKKMKQVNGIAPNFIHSLDSTHMLMTAQAMSGSRDKSQNQIKSFAAVHDSFWTHAADVDEMNNVIREKFVDLHSEDLIQNLYNEFCIRYDGYLQLCYILADSNAGKEITKNRTQNSNFTVDKTGSRLNNEQLSKLELEIDYAKTTLANLKTKEVDLKNSIKIEKDPEIKKQLKYTRKEHEKNIKDIKLKIKDSIHVLKLQKDILSREINVQIPKGKQEDGLLFHEMNQEYFLWYKQKVKGPELNNDESSEKVVTPWEIIQKYKEPVYRYPNIKFPYGDKYSRKKIISTNEQHSESIGDCEVDKEEFNEPLNFHSPDYDTKKWIRVLVPLHIPKIPERGNFDINDVKYSEYFFN</sequence>
<dbReference type="PANTHER" id="PTHR10102">
    <property type="entry name" value="DNA-DIRECTED RNA POLYMERASE, MITOCHONDRIAL"/>
    <property type="match status" value="1"/>
</dbReference>
<dbReference type="Gene3D" id="1.10.150.20">
    <property type="entry name" value="5' to 3' exonuclease, C-terminal subdomain"/>
    <property type="match status" value="1"/>
</dbReference>
<dbReference type="Gene3D" id="1.10.1320.10">
    <property type="entry name" value="DNA-directed RNA polymerase, N-terminal domain"/>
    <property type="match status" value="1"/>
</dbReference>